<sequence length="233" mass="24805">MSPRADTLTTAPDGRSVLRMERRIGHPPEEVRAALTRPGHLKDRLPAEVRVAPEAGGSLLTLTHTFDDRFAAPSFAAGWHLCVSALGEHLDGVAEPARVLDTGELHEAYLEQFDLGGGEVTADGTVRFERQLVRPADAVWAALTEGDEVLKGSEAPEGIVADGVLAGEVTEVRAPETVTYEVAGGGEVSIRLGRGTEYGARLVLTHRGAGDPAAARAAWHARLERLAGRLLEE</sequence>
<gene>
    <name evidence="2" type="ORF">CP982_20230</name>
    <name evidence="1" type="ORF">FHS40_005688</name>
</gene>
<dbReference type="InterPro" id="IPR023393">
    <property type="entry name" value="START-like_dom_sf"/>
</dbReference>
<protein>
    <submittedName>
        <fullName evidence="2">Toxin-antitoxin system toxin subunit</fullName>
    </submittedName>
</protein>
<evidence type="ECO:0000313" key="2">
    <source>
        <dbReference type="EMBL" id="QEV60762.1"/>
    </source>
</evidence>
<dbReference type="RefSeq" id="WP_150511839.1">
    <property type="nucleotide sequence ID" value="NZ_BMSQ01000022.1"/>
</dbReference>
<dbReference type="EMBL" id="JACHJD010000010">
    <property type="protein sequence ID" value="MBB5106575.1"/>
    <property type="molecule type" value="Genomic_DNA"/>
</dbReference>
<dbReference type="OrthoDB" id="9803476at2"/>
<accession>A0A5P2XE55</accession>
<dbReference type="EMBL" id="CP023690">
    <property type="protein sequence ID" value="QEV60762.1"/>
    <property type="molecule type" value="Genomic_DNA"/>
</dbReference>
<dbReference type="KEGG" id="sspb:CP982_20230"/>
<keyword evidence="4" id="KW-1185">Reference proteome</keyword>
<organism evidence="2 3">
    <name type="scientific">Streptomyces spectabilis</name>
    <dbReference type="NCBI Taxonomy" id="68270"/>
    <lineage>
        <taxon>Bacteria</taxon>
        <taxon>Bacillati</taxon>
        <taxon>Actinomycetota</taxon>
        <taxon>Actinomycetes</taxon>
        <taxon>Kitasatosporales</taxon>
        <taxon>Streptomycetaceae</taxon>
        <taxon>Streptomyces</taxon>
    </lineage>
</organism>
<dbReference type="Proteomes" id="UP000549009">
    <property type="component" value="Unassembled WGS sequence"/>
</dbReference>
<proteinExistence type="predicted"/>
<evidence type="ECO:0000313" key="3">
    <source>
        <dbReference type="Proteomes" id="UP000326505"/>
    </source>
</evidence>
<dbReference type="AlphaFoldDB" id="A0A5P2XE55"/>
<dbReference type="Proteomes" id="UP000326505">
    <property type="component" value="Chromosome"/>
</dbReference>
<dbReference type="SUPFAM" id="SSF55961">
    <property type="entry name" value="Bet v1-like"/>
    <property type="match status" value="2"/>
</dbReference>
<reference evidence="2 3" key="1">
    <citation type="submission" date="2017-09" db="EMBL/GenBank/DDBJ databases">
        <authorList>
            <person name="Lee N."/>
            <person name="Cho B.-K."/>
        </authorList>
    </citation>
    <scope>NUCLEOTIDE SEQUENCE [LARGE SCALE GENOMIC DNA]</scope>
    <source>
        <strain evidence="2 3">ATCC 27465</strain>
    </source>
</reference>
<evidence type="ECO:0000313" key="1">
    <source>
        <dbReference type="EMBL" id="MBB5106575.1"/>
    </source>
</evidence>
<evidence type="ECO:0000313" key="4">
    <source>
        <dbReference type="Proteomes" id="UP000549009"/>
    </source>
</evidence>
<reference evidence="1 4" key="2">
    <citation type="submission" date="2020-08" db="EMBL/GenBank/DDBJ databases">
        <title>Genomic Encyclopedia of Type Strains, Phase III (KMG-III): the genomes of soil and plant-associated and newly described type strains.</title>
        <authorList>
            <person name="Whitman W."/>
        </authorList>
    </citation>
    <scope>NUCLEOTIDE SEQUENCE [LARGE SCALE GENOMIC DNA]</scope>
    <source>
        <strain evidence="1 4">CECT 3146</strain>
    </source>
</reference>
<name>A0A5P2XE55_STRST</name>
<dbReference type="Gene3D" id="3.30.530.20">
    <property type="match status" value="2"/>
</dbReference>